<dbReference type="AlphaFoldDB" id="A0AAQ6IHC5"/>
<evidence type="ECO:0000256" key="3">
    <source>
        <dbReference type="ARBA" id="ARBA00022692"/>
    </source>
</evidence>
<dbReference type="SUPFAM" id="SSF53822">
    <property type="entry name" value="Periplasmic binding protein-like I"/>
    <property type="match status" value="1"/>
</dbReference>
<evidence type="ECO:0000256" key="6">
    <source>
        <dbReference type="ARBA" id="ARBA00023040"/>
    </source>
</evidence>
<keyword evidence="10" id="KW-0807">Transducer</keyword>
<keyword evidence="5" id="KW-1133">Transmembrane helix</keyword>
<keyword evidence="6" id="KW-0297">G-protein coupled receptor</keyword>
<name>A0AAQ6IHC5_ANATE</name>
<proteinExistence type="predicted"/>
<evidence type="ECO:0000256" key="7">
    <source>
        <dbReference type="ARBA" id="ARBA00023136"/>
    </source>
</evidence>
<keyword evidence="9" id="KW-0325">Glycoprotein</keyword>
<keyword evidence="7" id="KW-0472">Membrane</keyword>
<dbReference type="InterPro" id="IPR004073">
    <property type="entry name" value="GPCR_3_vmron_rcpt_2"/>
</dbReference>
<feature type="domain" description="Receptor ligand binding region" evidence="11">
    <location>
        <begin position="2"/>
        <end position="242"/>
    </location>
</feature>
<keyword evidence="13" id="KW-1185">Reference proteome</keyword>
<evidence type="ECO:0000256" key="2">
    <source>
        <dbReference type="ARBA" id="ARBA00022475"/>
    </source>
</evidence>
<sequence length="244" mass="27544">MASFLNAAQKQGICVEYSESFSRTHPRNRIQRVADVIRRSTAMVVVAFVASGDMKILFEELYREPSPPRQWIGSESWVTHPDLLSFTFCLGAMGFGIPRSVIPGLRDFLLDLFPTKVAASTVLTEFWEDAFNCRLEKSAATDRNVCNGSEDIQKLQVPYTDTSQLRITNMVYKAVYAIAHAIHNAVCQETNSTTQCDKLTRIDSKQIFTQLKKVNFSQNGYHVSFDPNGDPVAKYELVNWQKSS</sequence>
<dbReference type="PANTHER" id="PTHR24061:SF528">
    <property type="entry name" value="C-FAMILY ODORANT RECEPTOR OLFCD2-RELATED"/>
    <property type="match status" value="1"/>
</dbReference>
<evidence type="ECO:0000256" key="9">
    <source>
        <dbReference type="ARBA" id="ARBA00023180"/>
    </source>
</evidence>
<dbReference type="Pfam" id="PF01094">
    <property type="entry name" value="ANF_receptor"/>
    <property type="match status" value="1"/>
</dbReference>
<evidence type="ECO:0000313" key="13">
    <source>
        <dbReference type="Proteomes" id="UP000265040"/>
    </source>
</evidence>
<evidence type="ECO:0000259" key="11">
    <source>
        <dbReference type="Pfam" id="PF01094"/>
    </source>
</evidence>
<dbReference type="FunFam" id="3.40.50.2300:FF:000016">
    <property type="entry name" value="Taste 1 receptor member 2"/>
    <property type="match status" value="1"/>
</dbReference>
<dbReference type="Proteomes" id="UP000265040">
    <property type="component" value="Chromosome 13"/>
</dbReference>
<dbReference type="GO" id="GO:0005886">
    <property type="term" value="C:plasma membrane"/>
    <property type="evidence" value="ECO:0007669"/>
    <property type="project" value="UniProtKB-SubCell"/>
</dbReference>
<keyword evidence="8" id="KW-0675">Receptor</keyword>
<keyword evidence="2" id="KW-1003">Cell membrane</keyword>
<dbReference type="GeneTree" id="ENSGT00940000163991"/>
<dbReference type="Ensembl" id="ENSATET00000076035.1">
    <property type="protein sequence ID" value="ENSATEP00000072953.1"/>
    <property type="gene ID" value="ENSATEG00000031040.1"/>
</dbReference>
<dbReference type="Gene3D" id="3.40.50.2300">
    <property type="match status" value="2"/>
</dbReference>
<accession>A0AAQ6IHC5</accession>
<dbReference type="InterPro" id="IPR000068">
    <property type="entry name" value="GPCR_3_Ca_sens_rcpt-rel"/>
</dbReference>
<dbReference type="GO" id="GO:0004930">
    <property type="term" value="F:G protein-coupled receptor activity"/>
    <property type="evidence" value="ECO:0007669"/>
    <property type="project" value="UniProtKB-KW"/>
</dbReference>
<reference evidence="12 13" key="1">
    <citation type="submission" date="2021-04" db="EMBL/GenBank/DDBJ databases">
        <authorList>
            <consortium name="Wellcome Sanger Institute Data Sharing"/>
        </authorList>
    </citation>
    <scope>NUCLEOTIDE SEQUENCE [LARGE SCALE GENOMIC DNA]</scope>
</reference>
<comment type="subcellular location">
    <subcellularLocation>
        <location evidence="1">Cell membrane</location>
        <topology evidence="1">Multi-pass membrane protein</topology>
    </subcellularLocation>
</comment>
<keyword evidence="3" id="KW-0812">Transmembrane</keyword>
<dbReference type="InterPro" id="IPR001828">
    <property type="entry name" value="ANF_lig-bd_rcpt"/>
</dbReference>
<evidence type="ECO:0000256" key="10">
    <source>
        <dbReference type="ARBA" id="ARBA00023224"/>
    </source>
</evidence>
<evidence type="ECO:0000256" key="8">
    <source>
        <dbReference type="ARBA" id="ARBA00023170"/>
    </source>
</evidence>
<evidence type="ECO:0000313" key="12">
    <source>
        <dbReference type="Ensembl" id="ENSATEP00000072953.1"/>
    </source>
</evidence>
<dbReference type="PANTHER" id="PTHR24061">
    <property type="entry name" value="CALCIUM-SENSING RECEPTOR-RELATED"/>
    <property type="match status" value="1"/>
</dbReference>
<reference evidence="12" key="3">
    <citation type="submission" date="2025-09" db="UniProtKB">
        <authorList>
            <consortium name="Ensembl"/>
        </authorList>
    </citation>
    <scope>IDENTIFICATION</scope>
</reference>
<dbReference type="InterPro" id="IPR028082">
    <property type="entry name" value="Peripla_BP_I"/>
</dbReference>
<dbReference type="PRINTS" id="PR01535">
    <property type="entry name" value="VOMERONASL2R"/>
</dbReference>
<organism evidence="12 13">
    <name type="scientific">Anabas testudineus</name>
    <name type="common">Climbing perch</name>
    <name type="synonym">Anthias testudineus</name>
    <dbReference type="NCBI Taxonomy" id="64144"/>
    <lineage>
        <taxon>Eukaryota</taxon>
        <taxon>Metazoa</taxon>
        <taxon>Chordata</taxon>
        <taxon>Craniata</taxon>
        <taxon>Vertebrata</taxon>
        <taxon>Euteleostomi</taxon>
        <taxon>Actinopterygii</taxon>
        <taxon>Neopterygii</taxon>
        <taxon>Teleostei</taxon>
        <taxon>Neoteleostei</taxon>
        <taxon>Acanthomorphata</taxon>
        <taxon>Anabantaria</taxon>
        <taxon>Anabantiformes</taxon>
        <taxon>Anabantoidei</taxon>
        <taxon>Anabantidae</taxon>
        <taxon>Anabas</taxon>
    </lineage>
</organism>
<evidence type="ECO:0000256" key="4">
    <source>
        <dbReference type="ARBA" id="ARBA00022729"/>
    </source>
</evidence>
<evidence type="ECO:0000256" key="1">
    <source>
        <dbReference type="ARBA" id="ARBA00004651"/>
    </source>
</evidence>
<protein>
    <recommendedName>
        <fullName evidence="11">Receptor ligand binding region domain-containing protein</fullName>
    </recommendedName>
</protein>
<reference evidence="12" key="2">
    <citation type="submission" date="2025-08" db="UniProtKB">
        <authorList>
            <consortium name="Ensembl"/>
        </authorList>
    </citation>
    <scope>IDENTIFICATION</scope>
</reference>
<evidence type="ECO:0000256" key="5">
    <source>
        <dbReference type="ARBA" id="ARBA00022989"/>
    </source>
</evidence>
<keyword evidence="4" id="KW-0732">Signal</keyword>